<dbReference type="NCBIfam" id="TIGR02093">
    <property type="entry name" value="P_ylase"/>
    <property type="match status" value="1"/>
</dbReference>
<organism evidence="11 12">
    <name type="scientific">Candidatus Aphodenecus pullistercoris</name>
    <dbReference type="NCBI Taxonomy" id="2840669"/>
    <lineage>
        <taxon>Bacteria</taxon>
        <taxon>Pseudomonadati</taxon>
        <taxon>Spirochaetota</taxon>
        <taxon>Spirochaetia</taxon>
        <taxon>Spirochaetales</taxon>
        <taxon>Candidatus Aphodenecus</taxon>
    </lineage>
</organism>
<evidence type="ECO:0000256" key="4">
    <source>
        <dbReference type="ARBA" id="ARBA00022600"/>
    </source>
</evidence>
<comment type="similarity">
    <text evidence="3 10">Belongs to the glycogen phosphorylase family.</text>
</comment>
<evidence type="ECO:0000256" key="1">
    <source>
        <dbReference type="ARBA" id="ARBA00001275"/>
    </source>
</evidence>
<dbReference type="GO" id="GO:0008184">
    <property type="term" value="F:glycogen phosphorylase activity"/>
    <property type="evidence" value="ECO:0007669"/>
    <property type="project" value="InterPro"/>
</dbReference>
<protein>
    <recommendedName>
        <fullName evidence="10">Alpha-1,4 glucan phosphorylase</fullName>
        <ecNumber evidence="10">2.4.1.1</ecNumber>
    </recommendedName>
</protein>
<evidence type="ECO:0000256" key="8">
    <source>
        <dbReference type="ARBA" id="ARBA00023277"/>
    </source>
</evidence>
<dbReference type="GO" id="GO:0005980">
    <property type="term" value="P:glycogen catabolic process"/>
    <property type="evidence" value="ECO:0007669"/>
    <property type="project" value="TreeGrafter"/>
</dbReference>
<dbReference type="PIRSF" id="PIRSF000460">
    <property type="entry name" value="Pprylas_GlgP"/>
    <property type="match status" value="1"/>
</dbReference>
<keyword evidence="8 10" id="KW-0119">Carbohydrate metabolism</keyword>
<dbReference type="GO" id="GO:0030170">
    <property type="term" value="F:pyridoxal phosphate binding"/>
    <property type="evidence" value="ECO:0007669"/>
    <property type="project" value="InterPro"/>
</dbReference>
<reference evidence="11" key="1">
    <citation type="submission" date="2020-10" db="EMBL/GenBank/DDBJ databases">
        <authorList>
            <person name="Gilroy R."/>
        </authorList>
    </citation>
    <scope>NUCLEOTIDE SEQUENCE</scope>
    <source>
        <strain evidence="11">11167</strain>
    </source>
</reference>
<reference evidence="11" key="2">
    <citation type="journal article" date="2021" name="PeerJ">
        <title>Extensive microbial diversity within the chicken gut microbiome revealed by metagenomics and culture.</title>
        <authorList>
            <person name="Gilroy R."/>
            <person name="Ravi A."/>
            <person name="Getino M."/>
            <person name="Pursley I."/>
            <person name="Horton D.L."/>
            <person name="Alikhan N.F."/>
            <person name="Baker D."/>
            <person name="Gharbi K."/>
            <person name="Hall N."/>
            <person name="Watson M."/>
            <person name="Adriaenssens E.M."/>
            <person name="Foster-Nyarko E."/>
            <person name="Jarju S."/>
            <person name="Secka A."/>
            <person name="Antonio M."/>
            <person name="Oren A."/>
            <person name="Chaudhuri R.R."/>
            <person name="La Ragione R."/>
            <person name="Hildebrand F."/>
            <person name="Pallen M.J."/>
        </authorList>
    </citation>
    <scope>NUCLEOTIDE SEQUENCE</scope>
    <source>
        <strain evidence="11">11167</strain>
    </source>
</reference>
<gene>
    <name evidence="11" type="ORF">IAC42_01530</name>
</gene>
<evidence type="ECO:0000256" key="5">
    <source>
        <dbReference type="ARBA" id="ARBA00022676"/>
    </source>
</evidence>
<dbReference type="Proteomes" id="UP000823633">
    <property type="component" value="Unassembled WGS sequence"/>
</dbReference>
<keyword evidence="5 10" id="KW-0328">Glycosyltransferase</keyword>
<keyword evidence="7 9" id="KW-0663">Pyridoxal phosphate</keyword>
<evidence type="ECO:0000256" key="9">
    <source>
        <dbReference type="PIRSR" id="PIRSR000460-1"/>
    </source>
</evidence>
<keyword evidence="4" id="KW-0321">Glycogen metabolism</keyword>
<dbReference type="CDD" id="cd04300">
    <property type="entry name" value="GT35_Glycogen_Phosphorylase"/>
    <property type="match status" value="1"/>
</dbReference>
<sequence length="848" mass="97148">MATEPRTRYGHAAKDIAKDFAEQLKYTFDADVYHTTEESRYQALAMAIRDRIIHQWDLSRKTQRAKSAKRVYYLSLEFLMGRAMTNNIINLGLEKNVREALSSLGYQLEDLVDQEPDAGLGNGGLGRLAACFLDSLATLEIPAYGYGIRYNYGIFNQQVRNGWQVEQPDNWLKDGNPWEIKRSDLVYPVYFGGEVKVLRENGRDIFKWIPSEQVNGMAYDTPIIGYGGKTINTLRLWSAQSPMEFSFQEFNSGDYTEAVRHKINAENISQVLYPNDTLYMGKELRLKQQYFFVACSLADIVRRFKRKEKYSWSKFPDEAAIQLNDTHPSIAVPELMRILIDQEDLSWDEAWDITVRTLGYTNHTLMPEALEKWSIPMLESILPRHMQIIYEINHRFIQKAASYFPLQNEKLAKVSIIEESNPKMVRMANLAIIGTHSTNGVAQLHSDLLKSSMFPEFNMIFPERFNNKTNGITQRRWLLDANPLLAAKISEAIGDGWITDFSQISKLAPFADDKAFREDFAKIKHEAKVRAADFLRKDSGIVIDPDTIMDVQVKRIHEYKRQLMNALNILMIYDRLKNDAAFAASFPPTTFLFGGKAAPGYVNAKLIIKFINNIAHVINTDPAVRGKLAVFFMPNYRVTMAEHVIPCTNISEQISTAGLEASGTGNMKFMVNGALTMGTLDGANVEIAQEVGDENIFIFGHKEEEIVALKKDYRPMDWVEKDELIRRVVELVDNNHFNLNEPGIFEPLRRSLFEYGDKYCIFADLRMYHDRHNEATDLYRDDFDSFCRKSILNIAASGKFSSDRTIKEYADEIWHVSPCPVKKSTKDSVLEDAFNPLFNKETTGRKKK</sequence>
<comment type="caution">
    <text evidence="11">The sequence shown here is derived from an EMBL/GenBank/DDBJ whole genome shotgun (WGS) entry which is preliminary data.</text>
</comment>
<evidence type="ECO:0000313" key="11">
    <source>
        <dbReference type="EMBL" id="MBO8442433.1"/>
    </source>
</evidence>
<dbReference type="AlphaFoldDB" id="A0A9D9E994"/>
<keyword evidence="6 10" id="KW-0808">Transferase</keyword>
<evidence type="ECO:0000256" key="2">
    <source>
        <dbReference type="ARBA" id="ARBA00001933"/>
    </source>
</evidence>
<dbReference type="Pfam" id="PF00343">
    <property type="entry name" value="Phosphorylase"/>
    <property type="match status" value="1"/>
</dbReference>
<evidence type="ECO:0000313" key="12">
    <source>
        <dbReference type="Proteomes" id="UP000823633"/>
    </source>
</evidence>
<accession>A0A9D9E994</accession>
<dbReference type="Gene3D" id="3.40.50.2000">
    <property type="entry name" value="Glycogen Phosphorylase B"/>
    <property type="match status" value="2"/>
</dbReference>
<dbReference type="EC" id="2.4.1.1" evidence="10"/>
<evidence type="ECO:0000256" key="7">
    <source>
        <dbReference type="ARBA" id="ARBA00022898"/>
    </source>
</evidence>
<dbReference type="EMBL" id="JADIMU010000012">
    <property type="protein sequence ID" value="MBO8442433.1"/>
    <property type="molecule type" value="Genomic_DNA"/>
</dbReference>
<evidence type="ECO:0000256" key="3">
    <source>
        <dbReference type="ARBA" id="ARBA00006047"/>
    </source>
</evidence>
<comment type="catalytic activity">
    <reaction evidence="1 10">
        <text>[(1-&gt;4)-alpha-D-glucosyl](n) + phosphate = [(1-&gt;4)-alpha-D-glucosyl](n-1) + alpha-D-glucose 1-phosphate</text>
        <dbReference type="Rhea" id="RHEA:41732"/>
        <dbReference type="Rhea" id="RHEA-COMP:9584"/>
        <dbReference type="Rhea" id="RHEA-COMP:9586"/>
        <dbReference type="ChEBI" id="CHEBI:15444"/>
        <dbReference type="ChEBI" id="CHEBI:43474"/>
        <dbReference type="ChEBI" id="CHEBI:58601"/>
        <dbReference type="EC" id="2.4.1.1"/>
    </reaction>
</comment>
<comment type="cofactor">
    <cofactor evidence="2 10">
        <name>pyridoxal 5'-phosphate</name>
        <dbReference type="ChEBI" id="CHEBI:597326"/>
    </cofactor>
</comment>
<evidence type="ECO:0000256" key="10">
    <source>
        <dbReference type="RuleBase" id="RU000587"/>
    </source>
</evidence>
<dbReference type="InterPro" id="IPR011833">
    <property type="entry name" value="Glycg_phsphrylas"/>
</dbReference>
<dbReference type="SUPFAM" id="SSF53756">
    <property type="entry name" value="UDP-Glycosyltransferase/glycogen phosphorylase"/>
    <property type="match status" value="1"/>
</dbReference>
<dbReference type="InterPro" id="IPR000811">
    <property type="entry name" value="Glyco_trans_35"/>
</dbReference>
<dbReference type="FunFam" id="3.40.50.2000:FF:000005">
    <property type="entry name" value="Alpha-1,4 glucan phosphorylase"/>
    <property type="match status" value="1"/>
</dbReference>
<comment type="function">
    <text evidence="10">Allosteric enzyme that catalyzes the rate-limiting step in glycogen catabolism, the phosphorolytic cleavage of glycogen to produce glucose-1-phosphate, and plays a central role in maintaining cellular and organismal glucose homeostasis.</text>
</comment>
<proteinExistence type="inferred from homology"/>
<dbReference type="PANTHER" id="PTHR11468">
    <property type="entry name" value="GLYCOGEN PHOSPHORYLASE"/>
    <property type="match status" value="1"/>
</dbReference>
<evidence type="ECO:0000256" key="6">
    <source>
        <dbReference type="ARBA" id="ARBA00022679"/>
    </source>
</evidence>
<dbReference type="GO" id="GO:0005737">
    <property type="term" value="C:cytoplasm"/>
    <property type="evidence" value="ECO:0007669"/>
    <property type="project" value="TreeGrafter"/>
</dbReference>
<dbReference type="FunFam" id="3.40.50.2000:FF:000002">
    <property type="entry name" value="Alpha-1,4 glucan phosphorylase"/>
    <property type="match status" value="1"/>
</dbReference>
<dbReference type="PANTHER" id="PTHR11468:SF3">
    <property type="entry name" value="GLYCOGEN PHOSPHORYLASE, LIVER FORM"/>
    <property type="match status" value="1"/>
</dbReference>
<feature type="modified residue" description="N6-(pyridoxal phosphate)lysine" evidence="9">
    <location>
        <position position="668"/>
    </location>
</feature>
<name>A0A9D9E994_9SPIR</name>